<gene>
    <name evidence="1" type="ORF">AIOL_003479</name>
</gene>
<dbReference type="Proteomes" id="UP000037178">
    <property type="component" value="Unassembled WGS sequence"/>
</dbReference>
<dbReference type="PANTHER" id="PTHR34309:SF1">
    <property type="entry name" value="PROTEIN GLCG"/>
    <property type="match status" value="1"/>
</dbReference>
<reference evidence="1 2" key="1">
    <citation type="submission" date="2015-06" db="EMBL/GenBank/DDBJ databases">
        <title>Draft genome sequence of an Alphaproteobacteria species associated to the Mediterranean sponge Oscarella lobularis.</title>
        <authorList>
            <person name="Jourda C."/>
            <person name="Santini S."/>
            <person name="Claverie J.-M."/>
        </authorList>
    </citation>
    <scope>NUCLEOTIDE SEQUENCE [LARGE SCALE GENOMIC DNA]</scope>
    <source>
        <strain evidence="1">IGS</strain>
    </source>
</reference>
<evidence type="ECO:0000313" key="1">
    <source>
        <dbReference type="EMBL" id="KMW58504.1"/>
    </source>
</evidence>
<evidence type="ECO:0008006" key="3">
    <source>
        <dbReference type="Google" id="ProtNLM"/>
    </source>
</evidence>
<dbReference type="InterPro" id="IPR052517">
    <property type="entry name" value="GlcG_carb_metab_protein"/>
</dbReference>
<dbReference type="InterPro" id="IPR005624">
    <property type="entry name" value="PduO/GlcC-like"/>
</dbReference>
<dbReference type="InterPro" id="IPR038084">
    <property type="entry name" value="PduO/GlcC-like_sf"/>
</dbReference>
<accession>A0A0J9EA02</accession>
<sequence length="139" mass="13572">MFVIESKVLTHQAVLAMLAAAVAKADQIGQPQCVVIVDASGESLGEIRMTGAKYLSRKSARAKARTAASIGAPSSAIPEPVRPLIAAATEGDVTGLGGGLPIRMGGVLVGGIGVGSGTPEQDVAVAQAALAAIGADGGA</sequence>
<dbReference type="PATRIC" id="fig|1675527.3.peg.3640"/>
<dbReference type="Pfam" id="PF03928">
    <property type="entry name" value="HbpS-like"/>
    <property type="match status" value="1"/>
</dbReference>
<dbReference type="Gene3D" id="3.30.450.150">
    <property type="entry name" value="Haem-degrading domain"/>
    <property type="match status" value="1"/>
</dbReference>
<dbReference type="SUPFAM" id="SSF143744">
    <property type="entry name" value="GlcG-like"/>
    <property type="match status" value="1"/>
</dbReference>
<keyword evidence="2" id="KW-1185">Reference proteome</keyword>
<comment type="caution">
    <text evidence="1">The sequence shown here is derived from an EMBL/GenBank/DDBJ whole genome shotgun (WGS) entry which is preliminary data.</text>
</comment>
<dbReference type="EMBL" id="LFTY01000002">
    <property type="protein sequence ID" value="KMW58504.1"/>
    <property type="molecule type" value="Genomic_DNA"/>
</dbReference>
<proteinExistence type="predicted"/>
<dbReference type="AlphaFoldDB" id="A0A0J9EA02"/>
<dbReference type="PANTHER" id="PTHR34309">
    <property type="entry name" value="SLR1406 PROTEIN"/>
    <property type="match status" value="1"/>
</dbReference>
<name>A0A0J9EA02_9RHOB</name>
<protein>
    <recommendedName>
        <fullName evidence="3">Heme-binding protein</fullName>
    </recommendedName>
</protein>
<evidence type="ECO:0000313" key="2">
    <source>
        <dbReference type="Proteomes" id="UP000037178"/>
    </source>
</evidence>
<dbReference type="RefSeq" id="WP_049644104.1">
    <property type="nucleotide sequence ID" value="NZ_LFTY01000002.1"/>
</dbReference>
<dbReference type="STRING" id="1675527.AIOL_003479"/>
<organism evidence="1 2">
    <name type="scientific">Candidatus Rhodobacter oscarellae</name>
    <dbReference type="NCBI Taxonomy" id="1675527"/>
    <lineage>
        <taxon>Bacteria</taxon>
        <taxon>Pseudomonadati</taxon>
        <taxon>Pseudomonadota</taxon>
        <taxon>Alphaproteobacteria</taxon>
        <taxon>Rhodobacterales</taxon>
        <taxon>Rhodobacter group</taxon>
        <taxon>Rhodobacter</taxon>
    </lineage>
</organism>